<name>A0A059NXX3_9BACI</name>
<reference evidence="2" key="1">
    <citation type="submission" date="2014-03" db="EMBL/GenBank/DDBJ databases">
        <authorList>
            <person name="Urmite Genomes U."/>
        </authorList>
    </citation>
    <scope>NUCLEOTIDE SEQUENCE [LARGE SCALE GENOMIC DNA]</scope>
    <source>
        <strain evidence="2">HD-03</strain>
    </source>
</reference>
<gene>
    <name evidence="1" type="ORF">BN983_01884</name>
</gene>
<comment type="caution">
    <text evidence="1">The sequence shown here is derived from an EMBL/GenBank/DDBJ whole genome shotgun (WGS) entry which is preliminary data.</text>
</comment>
<reference evidence="1 2" key="2">
    <citation type="submission" date="2014-05" db="EMBL/GenBank/DDBJ databases">
        <title>Draft genome sequence of Halobacillus karajensis HK-03.</title>
        <authorList>
            <person name="Khelaifia S."/>
            <person name="Croce O."/>
            <person name="Lagier J.C."/>
            <person name="Raoult D."/>
        </authorList>
    </citation>
    <scope>NUCLEOTIDE SEQUENCE [LARGE SCALE GENOMIC DNA]</scope>
    <source>
        <strain evidence="1 2">HD-03</strain>
    </source>
</reference>
<dbReference type="Proteomes" id="UP000028868">
    <property type="component" value="Unassembled WGS sequence"/>
</dbReference>
<dbReference type="RefSeq" id="WP_035507949.1">
    <property type="nucleotide sequence ID" value="NZ_CCDI010000002.1"/>
</dbReference>
<accession>A0A059NXX3</accession>
<evidence type="ECO:0000313" key="2">
    <source>
        <dbReference type="Proteomes" id="UP000028868"/>
    </source>
</evidence>
<sequence>MSASKFTVYILKQQDAQFSEVCKNIVEKYNQNEAERNNNVEYKEQDIIENTGLKHIEEIKIYVAPHRTIPKWKDTLMKMD</sequence>
<evidence type="ECO:0000313" key="1">
    <source>
        <dbReference type="EMBL" id="CDQ23633.1"/>
    </source>
</evidence>
<dbReference type="AlphaFoldDB" id="A0A059NXX3"/>
<protein>
    <submittedName>
        <fullName evidence="1">Uncharacterized protein</fullName>
    </submittedName>
</protein>
<dbReference type="EMBL" id="CCDI010000002">
    <property type="protein sequence ID" value="CDQ23633.1"/>
    <property type="molecule type" value="Genomic_DNA"/>
</dbReference>
<proteinExistence type="predicted"/>
<keyword evidence="2" id="KW-1185">Reference proteome</keyword>
<organism evidence="1 2">
    <name type="scientific">Halobacillus karajensis</name>
    <dbReference type="NCBI Taxonomy" id="195088"/>
    <lineage>
        <taxon>Bacteria</taxon>
        <taxon>Bacillati</taxon>
        <taxon>Bacillota</taxon>
        <taxon>Bacilli</taxon>
        <taxon>Bacillales</taxon>
        <taxon>Bacillaceae</taxon>
        <taxon>Halobacillus</taxon>
    </lineage>
</organism>